<proteinExistence type="predicted"/>
<comment type="caution">
    <text evidence="1">The sequence shown here is derived from an EMBL/GenBank/DDBJ whole genome shotgun (WGS) entry which is preliminary data.</text>
</comment>
<reference evidence="1 2" key="1">
    <citation type="journal article" date="2024" name="Nat. Commun.">
        <title>Phylogenomics reveals the evolutionary origins of lichenization in chlorophyte algae.</title>
        <authorList>
            <person name="Puginier C."/>
            <person name="Libourel C."/>
            <person name="Otte J."/>
            <person name="Skaloud P."/>
            <person name="Haon M."/>
            <person name="Grisel S."/>
            <person name="Petersen M."/>
            <person name="Berrin J.G."/>
            <person name="Delaux P.M."/>
            <person name="Dal Grande F."/>
            <person name="Keller J."/>
        </authorList>
    </citation>
    <scope>NUCLEOTIDE SEQUENCE [LARGE SCALE GENOMIC DNA]</scope>
    <source>
        <strain evidence="1 2">SAG 2043</strain>
    </source>
</reference>
<gene>
    <name evidence="1" type="ORF">WJX72_007927</name>
</gene>
<sequence>MPLPAARNCKVNNGYCGTMILGNIFGGTPISTCSGPTRNATCSCLDGWVVAPGGQCVGKYPKPLSLVCGERLKLPL</sequence>
<dbReference type="AlphaFoldDB" id="A0AAW1QRM4"/>
<accession>A0AAW1QRM4</accession>
<dbReference type="EMBL" id="JALJOR010000002">
    <property type="protein sequence ID" value="KAK9824124.1"/>
    <property type="molecule type" value="Genomic_DNA"/>
</dbReference>
<dbReference type="Proteomes" id="UP001489004">
    <property type="component" value="Unassembled WGS sequence"/>
</dbReference>
<name>A0AAW1QRM4_9CHLO</name>
<protein>
    <submittedName>
        <fullName evidence="1">Uncharacterized protein</fullName>
    </submittedName>
</protein>
<organism evidence="1 2">
    <name type="scientific">[Myrmecia] bisecta</name>
    <dbReference type="NCBI Taxonomy" id="41462"/>
    <lineage>
        <taxon>Eukaryota</taxon>
        <taxon>Viridiplantae</taxon>
        <taxon>Chlorophyta</taxon>
        <taxon>core chlorophytes</taxon>
        <taxon>Trebouxiophyceae</taxon>
        <taxon>Trebouxiales</taxon>
        <taxon>Trebouxiaceae</taxon>
        <taxon>Myrmecia</taxon>
    </lineage>
</organism>
<evidence type="ECO:0000313" key="1">
    <source>
        <dbReference type="EMBL" id="KAK9824124.1"/>
    </source>
</evidence>
<keyword evidence="2" id="KW-1185">Reference proteome</keyword>
<evidence type="ECO:0000313" key="2">
    <source>
        <dbReference type="Proteomes" id="UP001489004"/>
    </source>
</evidence>